<evidence type="ECO:0000259" key="1">
    <source>
        <dbReference type="Pfam" id="PF07238"/>
    </source>
</evidence>
<comment type="caution">
    <text evidence="2">The sequence shown here is derived from an EMBL/GenBank/DDBJ whole genome shotgun (WGS) entry which is preliminary data.</text>
</comment>
<dbReference type="EMBL" id="QNRI01000002">
    <property type="protein sequence ID" value="RBP00595.1"/>
    <property type="molecule type" value="Genomic_DNA"/>
</dbReference>
<protein>
    <submittedName>
        <fullName evidence="2">PilZ domain-containing protein</fullName>
    </submittedName>
</protein>
<gene>
    <name evidence="2" type="ORF">DES48_102359</name>
</gene>
<dbReference type="STRING" id="200904.GCA_900168775_00617"/>
<feature type="domain" description="PilZ" evidence="1">
    <location>
        <begin position="36"/>
        <end position="94"/>
    </location>
</feature>
<dbReference type="SUPFAM" id="SSF141371">
    <property type="entry name" value="PilZ domain-like"/>
    <property type="match status" value="1"/>
</dbReference>
<evidence type="ECO:0000313" key="3">
    <source>
        <dbReference type="Proteomes" id="UP000252254"/>
    </source>
</evidence>
<reference evidence="2 3" key="1">
    <citation type="submission" date="2018-06" db="EMBL/GenBank/DDBJ databases">
        <title>Genomic Encyclopedia of Type Strains, Phase IV (KMG-IV): sequencing the most valuable type-strain genomes for metagenomic binning, comparative biology and taxonomic classification.</title>
        <authorList>
            <person name="Goeker M."/>
        </authorList>
    </citation>
    <scope>NUCLEOTIDE SEQUENCE [LARGE SCALE GENOMIC DNA]</scope>
    <source>
        <strain evidence="2 3">DSM 15140</strain>
    </source>
</reference>
<proteinExistence type="predicted"/>
<name>A0A366EGM5_9BACI</name>
<dbReference type="Proteomes" id="UP000252254">
    <property type="component" value="Unassembled WGS sequence"/>
</dbReference>
<dbReference type="Pfam" id="PF07238">
    <property type="entry name" value="PilZ"/>
    <property type="match status" value="1"/>
</dbReference>
<dbReference type="GO" id="GO:0035438">
    <property type="term" value="F:cyclic-di-GMP binding"/>
    <property type="evidence" value="ECO:0007669"/>
    <property type="project" value="InterPro"/>
</dbReference>
<organism evidence="2 3">
    <name type="scientific">Paraliobacillus ryukyuensis</name>
    <dbReference type="NCBI Taxonomy" id="200904"/>
    <lineage>
        <taxon>Bacteria</taxon>
        <taxon>Bacillati</taxon>
        <taxon>Bacillota</taxon>
        <taxon>Bacilli</taxon>
        <taxon>Bacillales</taxon>
        <taxon>Bacillaceae</taxon>
        <taxon>Paraliobacillus</taxon>
    </lineage>
</organism>
<dbReference type="RefSeq" id="WP_170126167.1">
    <property type="nucleotide sequence ID" value="NZ_BAABQN010000002.1"/>
</dbReference>
<accession>A0A366EGM5</accession>
<dbReference type="AlphaFoldDB" id="A0A366EGM5"/>
<dbReference type="InterPro" id="IPR009875">
    <property type="entry name" value="PilZ_domain"/>
</dbReference>
<keyword evidence="3" id="KW-1185">Reference proteome</keyword>
<evidence type="ECO:0000313" key="2">
    <source>
        <dbReference type="EMBL" id="RBP00595.1"/>
    </source>
</evidence>
<sequence>MSRNYARLQFSDFTLTKASLQTLDPSNTLQLDKEIALHNISMKGLCFSTNQPFEINDQFLLQLRLFSPKNYIVGQVIWKKKTAVAYTYGISILATDFDYYQYMKFYDNYRKTQQ</sequence>